<gene>
    <name evidence="8" type="primary">LOC109725194</name>
</gene>
<feature type="transmembrane region" description="Helical" evidence="6">
    <location>
        <begin position="18"/>
        <end position="36"/>
    </location>
</feature>
<dbReference type="InterPro" id="IPR003406">
    <property type="entry name" value="Glyco_trans_14"/>
</dbReference>
<dbReference type="Gramene" id="Aco008299.1.mrna1">
    <property type="protein sequence ID" value="Aco008299.1.mrna1"/>
    <property type="gene ID" value="Aco008299.1.path1"/>
</dbReference>
<organism evidence="7 8">
    <name type="scientific">Ananas comosus</name>
    <name type="common">Pineapple</name>
    <name type="synonym">Ananas ananas</name>
    <dbReference type="NCBI Taxonomy" id="4615"/>
    <lineage>
        <taxon>Eukaryota</taxon>
        <taxon>Viridiplantae</taxon>
        <taxon>Streptophyta</taxon>
        <taxon>Embryophyta</taxon>
        <taxon>Tracheophyta</taxon>
        <taxon>Spermatophyta</taxon>
        <taxon>Magnoliopsida</taxon>
        <taxon>Liliopsida</taxon>
        <taxon>Poales</taxon>
        <taxon>Bromeliaceae</taxon>
        <taxon>Bromelioideae</taxon>
        <taxon>Ananas</taxon>
    </lineage>
</organism>
<dbReference type="RefSeq" id="XP_020109883.1">
    <property type="nucleotide sequence ID" value="XM_020254294.1"/>
</dbReference>
<protein>
    <submittedName>
        <fullName evidence="8">Uncharacterized protein LOC109725194</fullName>
    </submittedName>
</protein>
<evidence type="ECO:0000256" key="3">
    <source>
        <dbReference type="ARBA" id="ARBA00022679"/>
    </source>
</evidence>
<sequence length="380" mass="44140">MTIMPAPRHRAASRRPTWIIVLISLVCVTLIGAYVYPPRRYSACYFFASSVCSPFKDWLPAKRLRVLTDGEIASRVVFSDLIAMPTVQSKNPKIAFMFLTPGTLPFERLWAKFFQGHQGRYSIYIHASREKPVHVSPLFSDREIRSEKVVWGKVSMVDAEKRLLANALQDSDNQHFVLLSDSCVPLHNFDYVYNYLMGTNISFIDCFQDPGPHGNGRYSKHMLPEIEEDDFRKGAQWFSIKRQHALVILADSLYYTKFKLYCKPGMEGRRNCYADEHYLPTLFYMIDPTGIANWSVTHVDWSEGKWHPKAYRAKDVTFELLKNITSIDESFHVTSDEKKVVMRKPCLWNGMKRPCYLFARKFYPEALDNLMNLFSNYTTI</sequence>
<comment type="subcellular location">
    <subcellularLocation>
        <location evidence="1">Membrane</location>
        <topology evidence="1">Single-pass type II membrane protein</topology>
    </subcellularLocation>
</comment>
<dbReference type="GO" id="GO:0016757">
    <property type="term" value="F:glycosyltransferase activity"/>
    <property type="evidence" value="ECO:0007669"/>
    <property type="project" value="UniProtKB-KW"/>
</dbReference>
<keyword evidence="6" id="KW-0812">Transmembrane</keyword>
<keyword evidence="5" id="KW-0325">Glycoprotein</keyword>
<evidence type="ECO:0000256" key="2">
    <source>
        <dbReference type="ARBA" id="ARBA00022676"/>
    </source>
</evidence>
<dbReference type="GO" id="GO:0016020">
    <property type="term" value="C:membrane"/>
    <property type="evidence" value="ECO:0007669"/>
    <property type="project" value="UniProtKB-SubCell"/>
</dbReference>
<name>A0A6P5GVL5_ANACO</name>
<keyword evidence="4 6" id="KW-0472">Membrane</keyword>
<reference evidence="8" key="2">
    <citation type="submission" date="2025-08" db="UniProtKB">
        <authorList>
            <consortium name="RefSeq"/>
        </authorList>
    </citation>
    <scope>IDENTIFICATION</scope>
    <source>
        <tissue evidence="8">Leaf</tissue>
    </source>
</reference>
<dbReference type="OrthoDB" id="191334at2759"/>
<evidence type="ECO:0000313" key="7">
    <source>
        <dbReference type="Proteomes" id="UP000515123"/>
    </source>
</evidence>
<dbReference type="GeneID" id="109725194"/>
<evidence type="ECO:0000256" key="1">
    <source>
        <dbReference type="ARBA" id="ARBA00004606"/>
    </source>
</evidence>
<keyword evidence="3" id="KW-0808">Transferase</keyword>
<keyword evidence="6" id="KW-1133">Transmembrane helix</keyword>
<accession>A0A6P5GVL5</accession>
<reference evidence="7" key="1">
    <citation type="journal article" date="2015" name="Nat. Genet.">
        <title>The pineapple genome and the evolution of CAM photosynthesis.</title>
        <authorList>
            <person name="Ming R."/>
            <person name="VanBuren R."/>
            <person name="Wai C.M."/>
            <person name="Tang H."/>
            <person name="Schatz M.C."/>
            <person name="Bowers J.E."/>
            <person name="Lyons E."/>
            <person name="Wang M.L."/>
            <person name="Chen J."/>
            <person name="Biggers E."/>
            <person name="Zhang J."/>
            <person name="Huang L."/>
            <person name="Zhang L."/>
            <person name="Miao W."/>
            <person name="Zhang J."/>
            <person name="Ye Z."/>
            <person name="Miao C."/>
            <person name="Lin Z."/>
            <person name="Wang H."/>
            <person name="Zhou H."/>
            <person name="Yim W.C."/>
            <person name="Priest H.D."/>
            <person name="Zheng C."/>
            <person name="Woodhouse M."/>
            <person name="Edger P.P."/>
            <person name="Guyot R."/>
            <person name="Guo H.B."/>
            <person name="Guo H."/>
            <person name="Zheng G."/>
            <person name="Singh R."/>
            <person name="Sharma A."/>
            <person name="Min X."/>
            <person name="Zheng Y."/>
            <person name="Lee H."/>
            <person name="Gurtowski J."/>
            <person name="Sedlazeck F.J."/>
            <person name="Harkess A."/>
            <person name="McKain M.R."/>
            <person name="Liao Z."/>
            <person name="Fang J."/>
            <person name="Liu J."/>
            <person name="Zhang X."/>
            <person name="Zhang Q."/>
            <person name="Hu W."/>
            <person name="Qin Y."/>
            <person name="Wang K."/>
            <person name="Chen L.Y."/>
            <person name="Shirley N."/>
            <person name="Lin Y.R."/>
            <person name="Liu L.Y."/>
            <person name="Hernandez A.G."/>
            <person name="Wright C.L."/>
            <person name="Bulone V."/>
            <person name="Tuskan G.A."/>
            <person name="Heath K."/>
            <person name="Zee F."/>
            <person name="Moore P.H."/>
            <person name="Sunkar R."/>
            <person name="Leebens-Mack J.H."/>
            <person name="Mockler T."/>
            <person name="Bennetzen J.L."/>
            <person name="Freeling M."/>
            <person name="Sankoff D."/>
            <person name="Paterson A.H."/>
            <person name="Zhu X."/>
            <person name="Yang X."/>
            <person name="Smith J.A."/>
            <person name="Cushman J.C."/>
            <person name="Paull R.E."/>
            <person name="Yu Q."/>
        </authorList>
    </citation>
    <scope>NUCLEOTIDE SEQUENCE [LARGE SCALE GENOMIC DNA]</scope>
    <source>
        <strain evidence="7">cv. F153</strain>
    </source>
</reference>
<evidence type="ECO:0000256" key="4">
    <source>
        <dbReference type="ARBA" id="ARBA00023136"/>
    </source>
</evidence>
<keyword evidence="2" id="KW-0328">Glycosyltransferase</keyword>
<evidence type="ECO:0000313" key="8">
    <source>
        <dbReference type="RefSeq" id="XP_020109883.1"/>
    </source>
</evidence>
<dbReference type="PANTHER" id="PTHR31042">
    <property type="entry name" value="CORE-2/I-BRANCHING BETA-1,6-N-ACETYLGLUCOSAMINYLTRANSFERASE FAMILY PROTEIN-RELATED"/>
    <property type="match status" value="1"/>
</dbReference>
<evidence type="ECO:0000256" key="6">
    <source>
        <dbReference type="SAM" id="Phobius"/>
    </source>
</evidence>
<dbReference type="AlphaFoldDB" id="A0A6P5GVL5"/>
<dbReference type="InterPro" id="IPR044174">
    <property type="entry name" value="BC10-like"/>
</dbReference>
<dbReference type="PANTHER" id="PTHR31042:SF150">
    <property type="entry name" value="OS06G0661900 PROTEIN"/>
    <property type="match status" value="1"/>
</dbReference>
<evidence type="ECO:0000256" key="5">
    <source>
        <dbReference type="ARBA" id="ARBA00023180"/>
    </source>
</evidence>
<proteinExistence type="predicted"/>
<keyword evidence="7" id="KW-1185">Reference proteome</keyword>
<dbReference type="Proteomes" id="UP000515123">
    <property type="component" value="Linkage group 19"/>
</dbReference>
<dbReference type="Pfam" id="PF02485">
    <property type="entry name" value="Branch"/>
    <property type="match status" value="1"/>
</dbReference>